<dbReference type="EMBL" id="ML119052">
    <property type="protein sequence ID" value="ROT40799.1"/>
    <property type="molecule type" value="Genomic_DNA"/>
</dbReference>
<evidence type="ECO:0000313" key="4">
    <source>
        <dbReference type="EMBL" id="ROT40799.1"/>
    </source>
</evidence>
<evidence type="ECO:0000259" key="3">
    <source>
        <dbReference type="Pfam" id="PF01070"/>
    </source>
</evidence>
<proteinExistence type="predicted"/>
<dbReference type="InterPro" id="IPR000262">
    <property type="entry name" value="FMN-dep_DH"/>
</dbReference>
<accession>A0A3N2Q213</accession>
<evidence type="ECO:0000256" key="2">
    <source>
        <dbReference type="SAM" id="SignalP"/>
    </source>
</evidence>
<gene>
    <name evidence="4" type="ORF">SODALDRAFT_356816</name>
</gene>
<dbReference type="Gene3D" id="3.20.20.70">
    <property type="entry name" value="Aldolase class I"/>
    <property type="match status" value="1"/>
</dbReference>
<dbReference type="GeneID" id="39582422"/>
<dbReference type="STRING" id="1314773.A0A3N2Q213"/>
<dbReference type="InterPro" id="IPR013785">
    <property type="entry name" value="Aldolase_TIM"/>
</dbReference>
<dbReference type="AlphaFoldDB" id="A0A3N2Q213"/>
<feature type="domain" description="FMN-dependent dehydrogenase" evidence="3">
    <location>
        <begin position="55"/>
        <end position="152"/>
    </location>
</feature>
<name>A0A3N2Q213_SODAK</name>
<sequence length="171" mass="18632">MRAALLVSLASGALAARPFLNEPDTGIEAVLGDTPEGSLPDLDGLVGLPDFEWVARRYLPLVNYTYYQNGAAGEWSARNNLEVFYRYLWRARQMTDITGLPDTFHPDFFEFCTELPSSATTSLPPDFGHVNGELNLVKGAAAGGILYIVSVFTPWPPYSTMVMGIGVIGVL</sequence>
<feature type="signal peptide" evidence="2">
    <location>
        <begin position="1"/>
        <end position="15"/>
    </location>
</feature>
<dbReference type="OrthoDB" id="1925334at2759"/>
<dbReference type="Pfam" id="PF01070">
    <property type="entry name" value="FMN_dh"/>
    <property type="match status" value="1"/>
</dbReference>
<dbReference type="GO" id="GO:0016491">
    <property type="term" value="F:oxidoreductase activity"/>
    <property type="evidence" value="ECO:0007669"/>
    <property type="project" value="InterPro"/>
</dbReference>
<feature type="chain" id="PRO_5018110648" description="FMN-dependent dehydrogenase domain-containing protein" evidence="2">
    <location>
        <begin position="16"/>
        <end position="171"/>
    </location>
</feature>
<keyword evidence="2" id="KW-0732">Signal</keyword>
<organism evidence="4 5">
    <name type="scientific">Sodiomyces alkalinus (strain CBS 110278 / VKM F-3762 / F11)</name>
    <name type="common">Alkaliphilic filamentous fungus</name>
    <dbReference type="NCBI Taxonomy" id="1314773"/>
    <lineage>
        <taxon>Eukaryota</taxon>
        <taxon>Fungi</taxon>
        <taxon>Dikarya</taxon>
        <taxon>Ascomycota</taxon>
        <taxon>Pezizomycotina</taxon>
        <taxon>Sordariomycetes</taxon>
        <taxon>Hypocreomycetidae</taxon>
        <taxon>Glomerellales</taxon>
        <taxon>Plectosphaerellaceae</taxon>
        <taxon>Sodiomyces</taxon>
    </lineage>
</organism>
<evidence type="ECO:0000256" key="1">
    <source>
        <dbReference type="ARBA" id="ARBA00001917"/>
    </source>
</evidence>
<evidence type="ECO:0000313" key="5">
    <source>
        <dbReference type="Proteomes" id="UP000272025"/>
    </source>
</evidence>
<comment type="cofactor">
    <cofactor evidence="1">
        <name>FMN</name>
        <dbReference type="ChEBI" id="CHEBI:58210"/>
    </cofactor>
</comment>
<reference evidence="4 5" key="1">
    <citation type="journal article" date="2018" name="Mol. Ecol.">
        <title>The obligate alkalophilic soda-lake fungus Sodiomyces alkalinus has shifted to a protein diet.</title>
        <authorList>
            <person name="Grum-Grzhimaylo A.A."/>
            <person name="Falkoski D.L."/>
            <person name="van den Heuvel J."/>
            <person name="Valero-Jimenez C.A."/>
            <person name="Min B."/>
            <person name="Choi I.G."/>
            <person name="Lipzen A."/>
            <person name="Daum C.G."/>
            <person name="Aanen D.K."/>
            <person name="Tsang A."/>
            <person name="Henrissat B."/>
            <person name="Bilanenko E.N."/>
            <person name="de Vries R.P."/>
            <person name="van Kan J.A.L."/>
            <person name="Grigoriev I.V."/>
            <person name="Debets A.J.M."/>
        </authorList>
    </citation>
    <scope>NUCLEOTIDE SEQUENCE [LARGE SCALE GENOMIC DNA]</scope>
    <source>
        <strain evidence="4 5">F11</strain>
    </source>
</reference>
<dbReference type="Proteomes" id="UP000272025">
    <property type="component" value="Unassembled WGS sequence"/>
</dbReference>
<dbReference type="RefSeq" id="XP_028468605.1">
    <property type="nucleotide sequence ID" value="XM_028613944.1"/>
</dbReference>
<protein>
    <recommendedName>
        <fullName evidence="3">FMN-dependent dehydrogenase domain-containing protein</fullName>
    </recommendedName>
</protein>
<keyword evidence="5" id="KW-1185">Reference proteome</keyword>
<dbReference type="SUPFAM" id="SSF51395">
    <property type="entry name" value="FMN-linked oxidoreductases"/>
    <property type="match status" value="1"/>
</dbReference>